<reference evidence="2" key="1">
    <citation type="submission" date="2019-11" db="EMBL/GenBank/DDBJ databases">
        <title>Leishmania tarentolae CDS.</title>
        <authorList>
            <person name="Goto Y."/>
            <person name="Yamagishi J."/>
        </authorList>
    </citation>
    <scope>NUCLEOTIDE SEQUENCE [LARGE SCALE GENOMIC DNA]</scope>
    <source>
        <strain evidence="2">Parrot Tar II</strain>
    </source>
</reference>
<keyword evidence="3" id="KW-1185">Reference proteome</keyword>
<dbReference type="VEuPathDB" id="TriTrypDB:LtaPh_3421500"/>
<comment type="caution">
    <text evidence="2">The sequence shown here is derived from an EMBL/GenBank/DDBJ whole genome shotgun (WGS) entry which is preliminary data.</text>
</comment>
<dbReference type="AlphaFoldDB" id="A0A640KSB5"/>
<dbReference type="Proteomes" id="UP000419144">
    <property type="component" value="Unassembled WGS sequence"/>
</dbReference>
<feature type="compositionally biased region" description="Polar residues" evidence="1">
    <location>
        <begin position="24"/>
        <end position="33"/>
    </location>
</feature>
<proteinExistence type="predicted"/>
<dbReference type="EMBL" id="BLBS01000054">
    <property type="protein sequence ID" value="GET92288.1"/>
    <property type="molecule type" value="Genomic_DNA"/>
</dbReference>
<protein>
    <submittedName>
        <fullName evidence="2">Uncharacterized protein</fullName>
    </submittedName>
</protein>
<feature type="region of interest" description="Disordered" evidence="1">
    <location>
        <begin position="147"/>
        <end position="167"/>
    </location>
</feature>
<evidence type="ECO:0000256" key="1">
    <source>
        <dbReference type="SAM" id="MobiDB-lite"/>
    </source>
</evidence>
<gene>
    <name evidence="2" type="ORF">LtaPh_3421500</name>
</gene>
<evidence type="ECO:0000313" key="3">
    <source>
        <dbReference type="Proteomes" id="UP000419144"/>
    </source>
</evidence>
<dbReference type="OrthoDB" id="272578at2759"/>
<evidence type="ECO:0000313" key="2">
    <source>
        <dbReference type="EMBL" id="GET92288.1"/>
    </source>
</evidence>
<feature type="compositionally biased region" description="Polar residues" evidence="1">
    <location>
        <begin position="156"/>
        <end position="167"/>
    </location>
</feature>
<name>A0A640KSB5_LEITA</name>
<accession>A0A640KSB5</accession>
<sequence length="614" mass="67220">MQQVFPEDPERGGETKPFIHFPLPSQSATLSTATRKRSRSPSRAKNALESTNGICRSTPLLPEEHAVLCRFIEYGNQPRPASAWFALNSEQSAPPQLFANHTEPSRTSLAPQHRWCFVALRQAMSLLCRVVQLDSSGCYLRMGSPSNPRAAADVTEGSTLPSSSEASTMTGRVTTLELYCRLQALELELEDAALREEAAVQTDVVSESVLQQLRSDVEATVACIEHSVNALEGTLVQMLLSGFSEFSVNNANTADIAVAPPLEYVSTMLRDLPAVLHAEQWPTQFVCDSNAASKGGCREPQNAEANTSPSFSVLEWTLLGVSPRSGDDAAGPPLLEQIGGATTSLALRSLLDLCQADMWNLLGVAAASPISRLAALEKLVAAASSSSGSATRSCRAALDMEAIQFQDILVRAWNRQYGCVGLRRLLFEMQVLFYKYAIQAHSKSKQSRATNGATFRDVCGLWATWRLSLQKWSAALLAKLGGAEQSKDVLGASTLNIDACDFMRQHAIPASNLAEVQRLTLRVLMKLQTFDTKGWFAVPAFDLVNVDFTSVRYWILSPVFAHKSKREAYRSLCRTLERMVDNCVQKYGPRHAFSDVITTVRQQLVDVARAEGLL</sequence>
<organism evidence="2 3">
    <name type="scientific">Leishmania tarentolae</name>
    <name type="common">Sauroleishmania tarentolae</name>
    <dbReference type="NCBI Taxonomy" id="5689"/>
    <lineage>
        <taxon>Eukaryota</taxon>
        <taxon>Discoba</taxon>
        <taxon>Euglenozoa</taxon>
        <taxon>Kinetoplastea</taxon>
        <taxon>Metakinetoplastina</taxon>
        <taxon>Trypanosomatida</taxon>
        <taxon>Trypanosomatidae</taxon>
        <taxon>Leishmaniinae</taxon>
        <taxon>Leishmania</taxon>
        <taxon>lizard Leishmania</taxon>
    </lineage>
</organism>
<feature type="region of interest" description="Disordered" evidence="1">
    <location>
        <begin position="1"/>
        <end position="47"/>
    </location>
</feature>